<keyword evidence="10" id="KW-0418">Kinase</keyword>
<keyword evidence="7 19" id="KW-0812">Transmembrane</keyword>
<keyword evidence="8 20" id="KW-0732">Signal</keyword>
<feature type="binding site" evidence="18">
    <location>
        <position position="345"/>
    </location>
    <ligand>
        <name>ATP</name>
        <dbReference type="ChEBI" id="CHEBI:30616"/>
    </ligand>
</feature>
<evidence type="ECO:0000259" key="21">
    <source>
        <dbReference type="PROSITE" id="PS50011"/>
    </source>
</evidence>
<keyword evidence="14" id="KW-0675">Receptor</keyword>
<keyword evidence="4" id="KW-0723">Serine/threonine-protein kinase</keyword>
<keyword evidence="9 18" id="KW-0547">Nucleotide-binding</keyword>
<proteinExistence type="predicted"/>
<evidence type="ECO:0000256" key="20">
    <source>
        <dbReference type="SAM" id="SignalP"/>
    </source>
</evidence>
<evidence type="ECO:0000256" key="6">
    <source>
        <dbReference type="ARBA" id="ARBA00022679"/>
    </source>
</evidence>
<dbReference type="Gramene" id="TRITD3Av1G007890.3">
    <property type="protein sequence ID" value="TRITD3Av1G007890.3"/>
    <property type="gene ID" value="TRITD3Av1G007890"/>
</dbReference>
<dbReference type="Pfam" id="PF13947">
    <property type="entry name" value="GUB_WAK_bind"/>
    <property type="match status" value="1"/>
</dbReference>
<dbReference type="InterPro" id="IPR032872">
    <property type="entry name" value="WAK_assoc_C"/>
</dbReference>
<evidence type="ECO:0000256" key="9">
    <source>
        <dbReference type="ARBA" id="ARBA00022741"/>
    </source>
</evidence>
<keyword evidence="15" id="KW-0325">Glycoprotein</keyword>
<dbReference type="AlphaFoldDB" id="A0A9R0RAA4"/>
<dbReference type="GO" id="GO:0005886">
    <property type="term" value="C:plasma membrane"/>
    <property type="evidence" value="ECO:0007669"/>
    <property type="project" value="UniProtKB-SubCell"/>
</dbReference>
<feature type="domain" description="Protein kinase" evidence="21">
    <location>
        <begin position="317"/>
        <end position="592"/>
    </location>
</feature>
<evidence type="ECO:0000256" key="12">
    <source>
        <dbReference type="ARBA" id="ARBA00022989"/>
    </source>
</evidence>
<dbReference type="GO" id="GO:0004674">
    <property type="term" value="F:protein serine/threonine kinase activity"/>
    <property type="evidence" value="ECO:0007669"/>
    <property type="project" value="UniProtKB-KW"/>
</dbReference>
<comment type="catalytic activity">
    <reaction evidence="16">
        <text>L-threonyl-[protein] + ATP = O-phospho-L-threonyl-[protein] + ADP + H(+)</text>
        <dbReference type="Rhea" id="RHEA:46608"/>
        <dbReference type="Rhea" id="RHEA-COMP:11060"/>
        <dbReference type="Rhea" id="RHEA-COMP:11605"/>
        <dbReference type="ChEBI" id="CHEBI:15378"/>
        <dbReference type="ChEBI" id="CHEBI:30013"/>
        <dbReference type="ChEBI" id="CHEBI:30616"/>
        <dbReference type="ChEBI" id="CHEBI:61977"/>
        <dbReference type="ChEBI" id="CHEBI:456216"/>
        <dbReference type="EC" id="2.7.11.1"/>
    </reaction>
</comment>
<dbReference type="InterPro" id="IPR000719">
    <property type="entry name" value="Prot_kinase_dom"/>
</dbReference>
<dbReference type="Gene3D" id="3.30.200.20">
    <property type="entry name" value="Phosphorylase Kinase, domain 1"/>
    <property type="match status" value="1"/>
</dbReference>
<dbReference type="InterPro" id="IPR001245">
    <property type="entry name" value="Ser-Thr/Tyr_kinase_cat_dom"/>
</dbReference>
<evidence type="ECO:0000256" key="2">
    <source>
        <dbReference type="ARBA" id="ARBA00012513"/>
    </source>
</evidence>
<evidence type="ECO:0000256" key="5">
    <source>
        <dbReference type="ARBA" id="ARBA00022553"/>
    </source>
</evidence>
<accession>A0A9R0RAA4</accession>
<keyword evidence="11 18" id="KW-0067">ATP-binding</keyword>
<feature type="chain" id="PRO_5040211448" description="non-specific serine/threonine protein kinase" evidence="20">
    <location>
        <begin position="27"/>
        <end position="638"/>
    </location>
</feature>
<evidence type="ECO:0000256" key="3">
    <source>
        <dbReference type="ARBA" id="ARBA00022475"/>
    </source>
</evidence>
<evidence type="ECO:0000256" key="18">
    <source>
        <dbReference type="PROSITE-ProRule" id="PRU10141"/>
    </source>
</evidence>
<evidence type="ECO:0000256" key="11">
    <source>
        <dbReference type="ARBA" id="ARBA00022840"/>
    </source>
</evidence>
<dbReference type="GO" id="GO:0030247">
    <property type="term" value="F:polysaccharide binding"/>
    <property type="evidence" value="ECO:0007669"/>
    <property type="project" value="InterPro"/>
</dbReference>
<dbReference type="FunFam" id="3.30.200.20:FF:000214">
    <property type="entry name" value="WAK1-OsWAK receptor-like cytoplasmic kinase (OsWAK-RLCK)"/>
    <property type="match status" value="1"/>
</dbReference>
<feature type="transmembrane region" description="Helical" evidence="19">
    <location>
        <begin position="246"/>
        <end position="267"/>
    </location>
</feature>
<dbReference type="FunFam" id="1.10.510.10:FF:000161">
    <property type="entry name" value="Wall-associated receptor kinase-like 20"/>
    <property type="match status" value="1"/>
</dbReference>
<evidence type="ECO:0000313" key="22">
    <source>
        <dbReference type="EMBL" id="VAH55936.1"/>
    </source>
</evidence>
<dbReference type="PROSITE" id="PS50011">
    <property type="entry name" value="PROTEIN_KINASE_DOM"/>
    <property type="match status" value="1"/>
</dbReference>
<dbReference type="EC" id="2.7.11.1" evidence="2"/>
<reference evidence="22 23" key="1">
    <citation type="submission" date="2017-09" db="EMBL/GenBank/DDBJ databases">
        <authorList>
            <consortium name="International Durum Wheat Genome Sequencing Consortium (IDWGSC)"/>
            <person name="Milanesi L."/>
        </authorList>
    </citation>
    <scope>NUCLEOTIDE SEQUENCE [LARGE SCALE GENOMIC DNA]</scope>
    <source>
        <strain evidence="23">cv. Svevo</strain>
    </source>
</reference>
<name>A0A9R0RAA4_TRITD</name>
<evidence type="ECO:0000256" key="15">
    <source>
        <dbReference type="ARBA" id="ARBA00023180"/>
    </source>
</evidence>
<dbReference type="PROSITE" id="PS00108">
    <property type="entry name" value="PROTEIN_KINASE_ST"/>
    <property type="match status" value="1"/>
</dbReference>
<evidence type="ECO:0000256" key="4">
    <source>
        <dbReference type="ARBA" id="ARBA00022527"/>
    </source>
</evidence>
<keyword evidence="5" id="KW-0597">Phosphoprotein</keyword>
<evidence type="ECO:0000256" key="10">
    <source>
        <dbReference type="ARBA" id="ARBA00022777"/>
    </source>
</evidence>
<dbReference type="Proteomes" id="UP000324705">
    <property type="component" value="Chromosome 3A"/>
</dbReference>
<dbReference type="SMART" id="SM00220">
    <property type="entry name" value="S_TKc"/>
    <property type="match status" value="1"/>
</dbReference>
<dbReference type="InterPro" id="IPR008271">
    <property type="entry name" value="Ser/Thr_kinase_AS"/>
</dbReference>
<sequence>MPPLQPPLLLLLLVASILELPAPAAAACSPKKCGDLNISYPFWLEEPGRPPCGSPSFQLNCNGSQALLSRSILGAYQVVQVFAENSSFLAVDRNLPLHDGCPKFWFNISLGLGLSPFVISKRNKELLVLDKCTEQKVTPPGFNRTGCANESFIRLGGEYGSHREPVLPACRLSVVPVLGFPGGDDYVRSMKQGFLLEWTVPSDNCPKCEASGGQCRYANDGTGFSCHCSGDVYPEMCGDSKRTKTVFIVVGSLGAALALMVFVIYVLHQRRRKKKAMASNEFMRSGSSMTTYSKDLELGGSPHIFTFEELEVATDGFSASRELGDGGFGTVYKGKLKDGRVVAVKRLYKNNYRRVEQFLNEVDILSRLLHQNLVILYGCTSRMSRDLLLVYEFIANGTVADHLHGSRSAEQGLTWPLRLNIAIETAEALAYLHAVEIIHRDVKTTNILLDNNFHVKVADFGLSRLFPLEVTHVSTVPQGTPGYVDPVYHQCYKLTDKSDVYSFGVVLVELISSKPAVDMSRSHSEINLANMALNRIQNHEVVQLVDPELGYDTDPETKRTIDRVAEVAFQCLQMERDLRPSIKEVVEILTCVRDGDYQSKSMKKKASQKEDAHLLTMACSFHLIWSSIDSIASQLTTR</sequence>
<evidence type="ECO:0000256" key="7">
    <source>
        <dbReference type="ARBA" id="ARBA00022692"/>
    </source>
</evidence>
<dbReference type="InterPro" id="IPR017441">
    <property type="entry name" value="Protein_kinase_ATP_BS"/>
</dbReference>
<dbReference type="PANTHER" id="PTHR46008:SF2">
    <property type="entry name" value="LEAF RUST 10 DISEASE-RESISTANCE LOCUS RECEPTOR-LIKE PROTEIN KINASE-LIKE 1.4"/>
    <property type="match status" value="1"/>
</dbReference>
<evidence type="ECO:0000256" key="17">
    <source>
        <dbReference type="ARBA" id="ARBA00048679"/>
    </source>
</evidence>
<dbReference type="Pfam" id="PF14380">
    <property type="entry name" value="WAK_assoc"/>
    <property type="match status" value="1"/>
</dbReference>
<evidence type="ECO:0000256" key="13">
    <source>
        <dbReference type="ARBA" id="ARBA00023136"/>
    </source>
</evidence>
<feature type="signal peptide" evidence="20">
    <location>
        <begin position="1"/>
        <end position="26"/>
    </location>
</feature>
<dbReference type="PROSITE" id="PS00107">
    <property type="entry name" value="PROTEIN_KINASE_ATP"/>
    <property type="match status" value="1"/>
</dbReference>
<evidence type="ECO:0000256" key="14">
    <source>
        <dbReference type="ARBA" id="ARBA00023170"/>
    </source>
</evidence>
<dbReference type="SUPFAM" id="SSF56112">
    <property type="entry name" value="Protein kinase-like (PK-like)"/>
    <property type="match status" value="1"/>
</dbReference>
<protein>
    <recommendedName>
        <fullName evidence="2">non-specific serine/threonine protein kinase</fullName>
        <ecNumber evidence="2">2.7.11.1</ecNumber>
    </recommendedName>
</protein>
<dbReference type="PANTHER" id="PTHR46008">
    <property type="entry name" value="LEAF RUST 10 DISEASE-RESISTANCE LOCUS RECEPTOR-LIKE PROTEIN KINASE-LIKE 1.4"/>
    <property type="match status" value="1"/>
</dbReference>
<keyword evidence="6" id="KW-0808">Transferase</keyword>
<comment type="catalytic activity">
    <reaction evidence="17">
        <text>L-seryl-[protein] + ATP = O-phospho-L-seryl-[protein] + ADP + H(+)</text>
        <dbReference type="Rhea" id="RHEA:17989"/>
        <dbReference type="Rhea" id="RHEA-COMP:9863"/>
        <dbReference type="Rhea" id="RHEA-COMP:11604"/>
        <dbReference type="ChEBI" id="CHEBI:15378"/>
        <dbReference type="ChEBI" id="CHEBI:29999"/>
        <dbReference type="ChEBI" id="CHEBI:30616"/>
        <dbReference type="ChEBI" id="CHEBI:83421"/>
        <dbReference type="ChEBI" id="CHEBI:456216"/>
        <dbReference type="EC" id="2.7.11.1"/>
    </reaction>
</comment>
<dbReference type="GO" id="GO:0005524">
    <property type="term" value="F:ATP binding"/>
    <property type="evidence" value="ECO:0007669"/>
    <property type="project" value="UniProtKB-UniRule"/>
</dbReference>
<keyword evidence="13 19" id="KW-0472">Membrane</keyword>
<evidence type="ECO:0000256" key="16">
    <source>
        <dbReference type="ARBA" id="ARBA00047899"/>
    </source>
</evidence>
<comment type="subcellular location">
    <subcellularLocation>
        <location evidence="1">Cell membrane</location>
        <topology evidence="1">Single-pass type I membrane protein</topology>
    </subcellularLocation>
</comment>
<organism evidence="22 23">
    <name type="scientific">Triticum turgidum subsp. durum</name>
    <name type="common">Durum wheat</name>
    <name type="synonym">Triticum durum</name>
    <dbReference type="NCBI Taxonomy" id="4567"/>
    <lineage>
        <taxon>Eukaryota</taxon>
        <taxon>Viridiplantae</taxon>
        <taxon>Streptophyta</taxon>
        <taxon>Embryophyta</taxon>
        <taxon>Tracheophyta</taxon>
        <taxon>Spermatophyta</taxon>
        <taxon>Magnoliopsida</taxon>
        <taxon>Liliopsida</taxon>
        <taxon>Poales</taxon>
        <taxon>Poaceae</taxon>
        <taxon>BOP clade</taxon>
        <taxon>Pooideae</taxon>
        <taxon>Triticodae</taxon>
        <taxon>Triticeae</taxon>
        <taxon>Triticinae</taxon>
        <taxon>Triticum</taxon>
    </lineage>
</organism>
<dbReference type="InterPro" id="IPR025287">
    <property type="entry name" value="WAK_GUB"/>
</dbReference>
<keyword evidence="3" id="KW-1003">Cell membrane</keyword>
<evidence type="ECO:0000256" key="1">
    <source>
        <dbReference type="ARBA" id="ARBA00004251"/>
    </source>
</evidence>
<gene>
    <name evidence="22" type="ORF">TRITD_3Av1G007890</name>
</gene>
<evidence type="ECO:0000256" key="19">
    <source>
        <dbReference type="SAM" id="Phobius"/>
    </source>
</evidence>
<dbReference type="Gene3D" id="1.10.510.10">
    <property type="entry name" value="Transferase(Phosphotransferase) domain 1"/>
    <property type="match status" value="1"/>
</dbReference>
<keyword evidence="23" id="KW-1185">Reference proteome</keyword>
<evidence type="ECO:0000313" key="23">
    <source>
        <dbReference type="Proteomes" id="UP000324705"/>
    </source>
</evidence>
<evidence type="ECO:0000256" key="8">
    <source>
        <dbReference type="ARBA" id="ARBA00022729"/>
    </source>
</evidence>
<dbReference type="Pfam" id="PF07714">
    <property type="entry name" value="PK_Tyr_Ser-Thr"/>
    <property type="match status" value="1"/>
</dbReference>
<keyword evidence="12 19" id="KW-1133">Transmembrane helix</keyword>
<dbReference type="InterPro" id="IPR011009">
    <property type="entry name" value="Kinase-like_dom_sf"/>
</dbReference>
<dbReference type="EMBL" id="LT934115">
    <property type="protein sequence ID" value="VAH55936.1"/>
    <property type="molecule type" value="Genomic_DNA"/>
</dbReference>